<evidence type="ECO:0000313" key="2">
    <source>
        <dbReference type="EMBL" id="VAW69391.1"/>
    </source>
</evidence>
<keyword evidence="1" id="KW-0472">Membrane</keyword>
<feature type="transmembrane region" description="Helical" evidence="1">
    <location>
        <begin position="197"/>
        <end position="217"/>
    </location>
</feature>
<gene>
    <name evidence="2" type="ORF">MNBD_GAMMA10-767</name>
</gene>
<keyword evidence="1" id="KW-0812">Transmembrane</keyword>
<organism evidence="2">
    <name type="scientific">hydrothermal vent metagenome</name>
    <dbReference type="NCBI Taxonomy" id="652676"/>
    <lineage>
        <taxon>unclassified sequences</taxon>
        <taxon>metagenomes</taxon>
        <taxon>ecological metagenomes</taxon>
    </lineage>
</organism>
<protein>
    <submittedName>
        <fullName evidence="2">Uncharacterized protein</fullName>
    </submittedName>
</protein>
<reference evidence="2" key="1">
    <citation type="submission" date="2018-06" db="EMBL/GenBank/DDBJ databases">
        <authorList>
            <person name="Zhirakovskaya E."/>
        </authorList>
    </citation>
    <scope>NUCLEOTIDE SEQUENCE</scope>
</reference>
<proteinExistence type="predicted"/>
<name>A0A3B0XPB5_9ZZZZ</name>
<accession>A0A3B0XPB5</accession>
<keyword evidence="1" id="KW-1133">Transmembrane helix</keyword>
<dbReference type="EMBL" id="UOFJ01000422">
    <property type="protein sequence ID" value="VAW69391.1"/>
    <property type="molecule type" value="Genomic_DNA"/>
</dbReference>
<evidence type="ECO:0000256" key="1">
    <source>
        <dbReference type="SAM" id="Phobius"/>
    </source>
</evidence>
<sequence>MLLHKRKKRLILAASMILPGSAALQAAPVDIVNLDMSKTSLDLNLDGKVHSFSTTQPVSIIMGAYQNPIVNMTDIDGDTVSIYTTGSNPTPSGTADATLGTLDVNFTAMLADFTLLAGERGERDEKGNIVFTSTLWDNTTKVNTNIYNGSDNTFKLGWTTDIDASAISGRSRICAGGNWQWQSSCKTHIKLKGKVNVVPVPAAVWLFGSGLLGLIGISRRGWSR</sequence>
<dbReference type="AlphaFoldDB" id="A0A3B0XPB5"/>